<evidence type="ECO:0000256" key="1">
    <source>
        <dbReference type="SAM" id="MobiDB-lite"/>
    </source>
</evidence>
<feature type="compositionally biased region" description="Low complexity" evidence="1">
    <location>
        <begin position="34"/>
        <end position="49"/>
    </location>
</feature>
<protein>
    <recommendedName>
        <fullName evidence="4">HAF repeat-containing protein</fullName>
    </recommendedName>
</protein>
<proteinExistence type="predicted"/>
<dbReference type="Proteomes" id="UP000179769">
    <property type="component" value="Unassembled WGS sequence"/>
</dbReference>
<dbReference type="NCBIfam" id="TIGR02913">
    <property type="entry name" value="HAF_rpt"/>
    <property type="match status" value="3"/>
</dbReference>
<name>A0A1S1RIP0_9ACTN</name>
<reference evidence="3" key="1">
    <citation type="submission" date="2016-07" db="EMBL/GenBank/DDBJ databases">
        <title>Frankia sp. NRRL B-16219 Genome sequencing.</title>
        <authorList>
            <person name="Ghodhbane-Gtari F."/>
            <person name="Swanson E."/>
            <person name="Gueddou A."/>
            <person name="Louati M."/>
            <person name="Nouioui I."/>
            <person name="Hezbri K."/>
            <person name="Abebe-Akele F."/>
            <person name="Simpson S."/>
            <person name="Morris K."/>
            <person name="Thomas K."/>
            <person name="Gtari M."/>
            <person name="Tisa L.S."/>
        </authorList>
    </citation>
    <scope>NUCLEOTIDE SEQUENCE [LARGE SCALE GENOMIC DNA]</scope>
    <source>
        <strain evidence="3">NRRL B-16219</strain>
    </source>
</reference>
<evidence type="ECO:0000313" key="2">
    <source>
        <dbReference type="EMBL" id="OHV45102.1"/>
    </source>
</evidence>
<evidence type="ECO:0008006" key="4">
    <source>
        <dbReference type="Google" id="ProtNLM"/>
    </source>
</evidence>
<sequence>MVSDRQPVARLAVVAAASSGPVNLSNPTSADASATAARPPWQARPAATAVTGPPGAPGLLVCGNASGLLAGLWQSGRDRVDGFLWQADTVRRLPGSSRPIAMSSLGVVVGEMIGRQGPQAFRWSYGIHSALPYLGGTDIPGGHFSIAVSVNGLGLVAGSSSTDSGDRHACLWREHISEDLGTLGGPESSAAAVNDLGLVVGTSQTRSGADHAFVWSDRRMHDLGTLGGTWSSASGVNNAGLVIGSSGTADDRTHAFCWQNGIMTDLGTLVGDEHSEAVAVNNAGQVLVRSYGGGVRAFLWSGGDLTEIHGFGEGWVDPAGLNDSGVVCGTVELPAGDGHAFRWRHGVVTDLGTLGGRQSSASHVTAGGVVLGEAVSVSSPVPHAAFWTP</sequence>
<dbReference type="OrthoDB" id="3985792at2"/>
<feature type="compositionally biased region" description="Polar residues" evidence="1">
    <location>
        <begin position="20"/>
        <end position="32"/>
    </location>
</feature>
<dbReference type="EMBL" id="MAXA01000014">
    <property type="protein sequence ID" value="OHV45102.1"/>
    <property type="molecule type" value="Genomic_DNA"/>
</dbReference>
<evidence type="ECO:0000313" key="3">
    <source>
        <dbReference type="Proteomes" id="UP000179769"/>
    </source>
</evidence>
<keyword evidence="3" id="KW-1185">Reference proteome</keyword>
<accession>A0A1S1RIP0</accession>
<dbReference type="AlphaFoldDB" id="A0A1S1RIP0"/>
<organism evidence="2 3">
    <name type="scientific">Parafrankia soli</name>
    <dbReference type="NCBI Taxonomy" id="2599596"/>
    <lineage>
        <taxon>Bacteria</taxon>
        <taxon>Bacillati</taxon>
        <taxon>Actinomycetota</taxon>
        <taxon>Actinomycetes</taxon>
        <taxon>Frankiales</taxon>
        <taxon>Frankiaceae</taxon>
        <taxon>Parafrankia</taxon>
    </lineage>
</organism>
<gene>
    <name evidence="2" type="ORF">BBK14_10135</name>
</gene>
<dbReference type="RefSeq" id="WP_071059791.1">
    <property type="nucleotide sequence ID" value="NZ_JBFLUH010000100.1"/>
</dbReference>
<comment type="caution">
    <text evidence="2">The sequence shown here is derived from an EMBL/GenBank/DDBJ whole genome shotgun (WGS) entry which is preliminary data.</text>
</comment>
<dbReference type="InterPro" id="IPR014262">
    <property type="entry name" value="HAF_rpt"/>
</dbReference>
<feature type="region of interest" description="Disordered" evidence="1">
    <location>
        <begin position="20"/>
        <end position="49"/>
    </location>
</feature>